<dbReference type="EMBL" id="MU070248">
    <property type="protein sequence ID" value="KAF5828775.1"/>
    <property type="molecule type" value="Genomic_DNA"/>
</dbReference>
<accession>A0ABQ7G2F5</accession>
<gene>
    <name evidence="1" type="ORF">DUNSADRAFT_17092</name>
</gene>
<evidence type="ECO:0000313" key="2">
    <source>
        <dbReference type="Proteomes" id="UP000815325"/>
    </source>
</evidence>
<keyword evidence="2" id="KW-1185">Reference proteome</keyword>
<protein>
    <recommendedName>
        <fullName evidence="3">Encoded protein</fullName>
    </recommendedName>
</protein>
<evidence type="ECO:0008006" key="3">
    <source>
        <dbReference type="Google" id="ProtNLM"/>
    </source>
</evidence>
<name>A0ABQ7G2F5_DUNSA</name>
<organism evidence="1 2">
    <name type="scientific">Dunaliella salina</name>
    <name type="common">Green alga</name>
    <name type="synonym">Protococcus salinus</name>
    <dbReference type="NCBI Taxonomy" id="3046"/>
    <lineage>
        <taxon>Eukaryota</taxon>
        <taxon>Viridiplantae</taxon>
        <taxon>Chlorophyta</taxon>
        <taxon>core chlorophytes</taxon>
        <taxon>Chlorophyceae</taxon>
        <taxon>CS clade</taxon>
        <taxon>Chlamydomonadales</taxon>
        <taxon>Dunaliellaceae</taxon>
        <taxon>Dunaliella</taxon>
    </lineage>
</organism>
<comment type="caution">
    <text evidence="1">The sequence shown here is derived from an EMBL/GenBank/DDBJ whole genome shotgun (WGS) entry which is preliminary data.</text>
</comment>
<dbReference type="Proteomes" id="UP000815325">
    <property type="component" value="Unassembled WGS sequence"/>
</dbReference>
<evidence type="ECO:0000313" key="1">
    <source>
        <dbReference type="EMBL" id="KAF5828775.1"/>
    </source>
</evidence>
<proteinExistence type="predicted"/>
<reference evidence="1" key="1">
    <citation type="submission" date="2017-08" db="EMBL/GenBank/DDBJ databases">
        <authorList>
            <person name="Polle J.E."/>
            <person name="Barry K."/>
            <person name="Cushman J."/>
            <person name="Schmutz J."/>
            <person name="Tran D."/>
            <person name="Hathwaick L.T."/>
            <person name="Yim W.C."/>
            <person name="Jenkins J."/>
            <person name="Mckie-Krisberg Z.M."/>
            <person name="Prochnik S."/>
            <person name="Lindquist E."/>
            <person name="Dockter R.B."/>
            <person name="Adam C."/>
            <person name="Molina H."/>
            <person name="Bunkerborg J."/>
            <person name="Jin E."/>
            <person name="Buchheim M."/>
            <person name="Magnuson J."/>
        </authorList>
    </citation>
    <scope>NUCLEOTIDE SEQUENCE</scope>
    <source>
        <strain evidence="1">CCAP 19/18</strain>
    </source>
</reference>
<sequence>MRKSKGCWEGTAPYHLLATPYFPIAAFPKEGHHSLSFRNPCASAVQAGSLRLVCVAIGSCARCRCVLSTGHVRCANRGDSGASLLHALRHNEWYLASMHTYQRLLCNSSFRNSSVCGFV</sequence>